<sequence>MKIELSKQAKKWFEEEMDAVDGNFIRFYVRYGGSSPLHEGFSLGVSKEEPIEAAVTVRHDGVTYFVEEKDVWYFDGHHLVVGFNDQLNEPAYEYTRD</sequence>
<dbReference type="InterPro" id="IPR008326">
    <property type="entry name" value="PdhI-like"/>
</dbReference>
<evidence type="ECO:0008006" key="4">
    <source>
        <dbReference type="Google" id="ProtNLM"/>
    </source>
</evidence>
<proteinExistence type="inferred from homology"/>
<accession>A0A1V2A7D7</accession>
<name>A0A1V2A7D7_9BACI</name>
<dbReference type="SUPFAM" id="SSF89360">
    <property type="entry name" value="HesB-like domain"/>
    <property type="match status" value="1"/>
</dbReference>
<dbReference type="RefSeq" id="WP_076765805.1">
    <property type="nucleotide sequence ID" value="NZ_MSFI01000014.1"/>
</dbReference>
<evidence type="ECO:0000313" key="2">
    <source>
        <dbReference type="EMBL" id="OMP66915.1"/>
    </source>
</evidence>
<dbReference type="EMBL" id="MSFI01000014">
    <property type="protein sequence ID" value="OMP66915.1"/>
    <property type="molecule type" value="Genomic_DNA"/>
</dbReference>
<dbReference type="AlphaFoldDB" id="A0A1V2A7D7"/>
<organism evidence="2 3">
    <name type="scientific">Domibacillus epiphyticus</name>
    <dbReference type="NCBI Taxonomy" id="1714355"/>
    <lineage>
        <taxon>Bacteria</taxon>
        <taxon>Bacillati</taxon>
        <taxon>Bacillota</taxon>
        <taxon>Bacilli</taxon>
        <taxon>Bacillales</taxon>
        <taxon>Bacillaceae</taxon>
        <taxon>Domibacillus</taxon>
    </lineage>
</organism>
<comment type="caution">
    <text evidence="2">The sequence shown here is derived from an EMBL/GenBank/DDBJ whole genome shotgun (WGS) entry which is preliminary data.</text>
</comment>
<dbReference type="PIRSF" id="PIRSF034852">
    <property type="entry name" value="UCP034852"/>
    <property type="match status" value="1"/>
</dbReference>
<dbReference type="STRING" id="1714355.BTO28_09920"/>
<protein>
    <recommendedName>
        <fullName evidence="4">FeS cluster biogenesis domain-containing protein</fullName>
    </recommendedName>
</protein>
<keyword evidence="3" id="KW-1185">Reference proteome</keyword>
<evidence type="ECO:0000256" key="1">
    <source>
        <dbReference type="ARBA" id="ARBA00006718"/>
    </source>
</evidence>
<comment type="similarity">
    <text evidence="1">Belongs to the HesB/IscA family.</text>
</comment>
<dbReference type="OrthoDB" id="1645729at2"/>
<dbReference type="InterPro" id="IPR035903">
    <property type="entry name" value="HesB-like_dom_sf"/>
</dbReference>
<gene>
    <name evidence="2" type="ORF">BTO28_09920</name>
</gene>
<reference evidence="2 3" key="1">
    <citation type="submission" date="2016-12" db="EMBL/GenBank/DDBJ databases">
        <title>Domibacillus sp. SAB 38T whole genome sequencing.</title>
        <authorList>
            <person name="Verma A."/>
            <person name="Ojha A.K."/>
            <person name="Krishnamurthi S."/>
        </authorList>
    </citation>
    <scope>NUCLEOTIDE SEQUENCE [LARGE SCALE GENOMIC DNA]</scope>
    <source>
        <strain evidence="2 3">SAB 38</strain>
    </source>
</reference>
<evidence type="ECO:0000313" key="3">
    <source>
        <dbReference type="Proteomes" id="UP000188613"/>
    </source>
</evidence>
<dbReference type="Proteomes" id="UP000188613">
    <property type="component" value="Unassembled WGS sequence"/>
</dbReference>